<dbReference type="SUPFAM" id="SSF56112">
    <property type="entry name" value="Protein kinase-like (PK-like)"/>
    <property type="match status" value="1"/>
</dbReference>
<dbReference type="InterPro" id="IPR016477">
    <property type="entry name" value="Fructo-/Ketosamine-3-kinase"/>
</dbReference>
<sequence length="295" mass="32531">MSLIDAIAQAVEAATGAPFAPRAARTLGGGCINRTQVLEDGRRRFFVKIHDAERLPMFEAEAAGLAELARTGAVRVPKPVTSGTAEGHAFLVLECLDLSSGSARAARLLGEALARQHRDTRPAFGWDRDNTIGATPQPNAWMTDWVDFWREQRLGHQLALAKENGLPARALEKGERVMDHLPAFFTDHRPMPSLLHGDLWGGNWGEDERGHPVIFDPAVYYGDREADLAMTELFGGFPADFYAAYRAAWALDPGYAVRKVLYNLYHVLNHFNLFGGGYGPQAERMMERLLAECGA</sequence>
<reference evidence="3 4" key="1">
    <citation type="submission" date="2024-02" db="EMBL/GenBank/DDBJ databases">
        <title>New thermophilic sulfur-oxidizing bacteria from a hot springs of the Uzon caldera (Kamchatka, Russia).</title>
        <authorList>
            <person name="Dukat A.M."/>
            <person name="Elcheninov A.G."/>
            <person name="Frolov E.N."/>
        </authorList>
    </citation>
    <scope>NUCLEOTIDE SEQUENCE [LARGE SCALE GENOMIC DNA]</scope>
    <source>
        <strain evidence="3 4">AK1</strain>
    </source>
</reference>
<proteinExistence type="inferred from homology"/>
<name>A0ABV0EHF5_9BURK</name>
<dbReference type="PANTHER" id="PTHR12149:SF8">
    <property type="entry name" value="PROTEIN-RIBULOSAMINE 3-KINASE"/>
    <property type="match status" value="1"/>
</dbReference>
<dbReference type="Proteomes" id="UP001482231">
    <property type="component" value="Unassembled WGS sequence"/>
</dbReference>
<dbReference type="GO" id="GO:0016301">
    <property type="term" value="F:kinase activity"/>
    <property type="evidence" value="ECO:0007669"/>
    <property type="project" value="UniProtKB-KW"/>
</dbReference>
<keyword evidence="2" id="KW-0808">Transferase</keyword>
<dbReference type="PANTHER" id="PTHR12149">
    <property type="entry name" value="FRUCTOSAMINE 3 KINASE-RELATED PROTEIN"/>
    <property type="match status" value="1"/>
</dbReference>
<dbReference type="Gene3D" id="3.30.200.20">
    <property type="entry name" value="Phosphorylase Kinase, domain 1"/>
    <property type="match status" value="1"/>
</dbReference>
<dbReference type="Gene3D" id="3.90.1200.10">
    <property type="match status" value="1"/>
</dbReference>
<organism evidence="3 4">
    <name type="scientific">Thiobacter aerophilum</name>
    <dbReference type="NCBI Taxonomy" id="3121275"/>
    <lineage>
        <taxon>Bacteria</taxon>
        <taxon>Pseudomonadati</taxon>
        <taxon>Pseudomonadota</taxon>
        <taxon>Betaproteobacteria</taxon>
        <taxon>Burkholderiales</taxon>
        <taxon>Thiobacteraceae</taxon>
        <taxon>Thiobacter</taxon>
    </lineage>
</organism>
<evidence type="ECO:0000313" key="3">
    <source>
        <dbReference type="EMBL" id="MEO1768044.1"/>
    </source>
</evidence>
<protein>
    <submittedName>
        <fullName evidence="3">Fructosamine kinase family protein</fullName>
    </submittedName>
</protein>
<dbReference type="EMBL" id="JBAJEX010000017">
    <property type="protein sequence ID" value="MEO1768044.1"/>
    <property type="molecule type" value="Genomic_DNA"/>
</dbReference>
<evidence type="ECO:0000313" key="4">
    <source>
        <dbReference type="Proteomes" id="UP001482231"/>
    </source>
</evidence>
<dbReference type="InterPro" id="IPR011009">
    <property type="entry name" value="Kinase-like_dom_sf"/>
</dbReference>
<dbReference type="RefSeq" id="WP_347309156.1">
    <property type="nucleotide sequence ID" value="NZ_JBAJEX010000017.1"/>
</dbReference>
<keyword evidence="4" id="KW-1185">Reference proteome</keyword>
<accession>A0ABV0EHF5</accession>
<comment type="caution">
    <text evidence="3">The sequence shown here is derived from an EMBL/GenBank/DDBJ whole genome shotgun (WGS) entry which is preliminary data.</text>
</comment>
<dbReference type="Pfam" id="PF03881">
    <property type="entry name" value="Fructosamin_kin"/>
    <property type="match status" value="1"/>
</dbReference>
<gene>
    <name evidence="3" type="ORF">V6E02_12595</name>
</gene>
<evidence type="ECO:0000256" key="1">
    <source>
        <dbReference type="ARBA" id="ARBA00009460"/>
    </source>
</evidence>
<evidence type="ECO:0000256" key="2">
    <source>
        <dbReference type="PIRNR" id="PIRNR006221"/>
    </source>
</evidence>
<comment type="similarity">
    <text evidence="1 2">Belongs to the fructosamine kinase family.</text>
</comment>
<keyword evidence="2 3" id="KW-0418">Kinase</keyword>
<dbReference type="PIRSF" id="PIRSF006221">
    <property type="entry name" value="Ketosamine-3-kinase"/>
    <property type="match status" value="1"/>
</dbReference>